<evidence type="ECO:0000256" key="3">
    <source>
        <dbReference type="ARBA" id="ARBA00022597"/>
    </source>
</evidence>
<dbReference type="Pfam" id="PF00358">
    <property type="entry name" value="PTS_EIIA_1"/>
    <property type="match status" value="1"/>
</dbReference>
<keyword evidence="3" id="KW-0762">Sugar transport</keyword>
<gene>
    <name evidence="8" type="ORF">SAMN02745910_01996</name>
</gene>
<dbReference type="PROSITE" id="PS51093">
    <property type="entry name" value="PTS_EIIA_TYPE_1"/>
    <property type="match status" value="1"/>
</dbReference>
<dbReference type="SUPFAM" id="SSF51261">
    <property type="entry name" value="Duplicated hybrid motif"/>
    <property type="match status" value="1"/>
</dbReference>
<dbReference type="InterPro" id="IPR050890">
    <property type="entry name" value="PTS_EIIA_component"/>
</dbReference>
<evidence type="ECO:0000256" key="1">
    <source>
        <dbReference type="ARBA" id="ARBA00004496"/>
    </source>
</evidence>
<dbReference type="PROSITE" id="PS00371">
    <property type="entry name" value="PTS_EIIA_TYPE_1_HIS"/>
    <property type="match status" value="1"/>
</dbReference>
<dbReference type="InterPro" id="IPR001127">
    <property type="entry name" value="PTS_EIIA_1_perm"/>
</dbReference>
<dbReference type="PANTHER" id="PTHR45008:SF1">
    <property type="entry name" value="PTS SYSTEM GLUCOSE-SPECIFIC EIIA COMPONENT"/>
    <property type="match status" value="1"/>
</dbReference>
<dbReference type="RefSeq" id="WP_061804306.1">
    <property type="nucleotide sequence ID" value="NZ_FOXX01000004.1"/>
</dbReference>
<name>A0A1I5ZF03_9BACI</name>
<evidence type="ECO:0000256" key="5">
    <source>
        <dbReference type="ARBA" id="ARBA00022683"/>
    </source>
</evidence>
<keyword evidence="6" id="KW-0418">Kinase</keyword>
<dbReference type="InterPro" id="IPR011055">
    <property type="entry name" value="Dup_hybrid_motif"/>
</dbReference>
<keyword evidence="2" id="KW-0813">Transport</keyword>
<evidence type="ECO:0000256" key="2">
    <source>
        <dbReference type="ARBA" id="ARBA00022448"/>
    </source>
</evidence>
<evidence type="ECO:0000313" key="9">
    <source>
        <dbReference type="Proteomes" id="UP000182762"/>
    </source>
</evidence>
<reference evidence="8 9" key="1">
    <citation type="submission" date="2016-10" db="EMBL/GenBank/DDBJ databases">
        <authorList>
            <person name="Varghese N."/>
            <person name="Submissions S."/>
        </authorList>
    </citation>
    <scope>NUCLEOTIDE SEQUENCE [LARGE SCALE GENOMIC DNA]</scope>
    <source>
        <strain evidence="8 9">DSM 13796</strain>
    </source>
</reference>
<feature type="domain" description="PTS EIIA type-1" evidence="7">
    <location>
        <begin position="33"/>
        <end position="137"/>
    </location>
</feature>
<dbReference type="NCBIfam" id="TIGR00830">
    <property type="entry name" value="PTBA"/>
    <property type="match status" value="1"/>
</dbReference>
<dbReference type="EMBL" id="FOXX01000004">
    <property type="protein sequence ID" value="SFQ55001.1"/>
    <property type="molecule type" value="Genomic_DNA"/>
</dbReference>
<evidence type="ECO:0000313" key="8">
    <source>
        <dbReference type="EMBL" id="SFQ55001.1"/>
    </source>
</evidence>
<comment type="subcellular location">
    <subcellularLocation>
        <location evidence="1">Cytoplasm</location>
    </subcellularLocation>
</comment>
<sequence length="165" mass="18292">MFKNLFQKKVKTQTEEIYSPLTGEIISLAEVPDPVFSNKMMGDGIAIIPKEGKLLSPVEGEIVQVFPTKHAIGIKSVRGLEILIHVGLETVDLKGEGFETFVEEGQSVKAGDVLSTFDIPFLESKNKEIVTPIIITNTLDKLDNMEQFSTSEVSRQELILKCNLK</sequence>
<dbReference type="Proteomes" id="UP000182762">
    <property type="component" value="Unassembled WGS sequence"/>
</dbReference>
<protein>
    <submittedName>
        <fullName evidence="8">PTS system IIA component, Glc family (TC 4.A.1)</fullName>
    </submittedName>
</protein>
<comment type="caution">
    <text evidence="8">The sequence shown here is derived from an EMBL/GenBank/DDBJ whole genome shotgun (WGS) entry which is preliminary data.</text>
</comment>
<dbReference type="Gene3D" id="2.70.70.10">
    <property type="entry name" value="Glucose Permease (Domain IIA)"/>
    <property type="match status" value="1"/>
</dbReference>
<accession>A0A1I5ZF03</accession>
<evidence type="ECO:0000256" key="6">
    <source>
        <dbReference type="ARBA" id="ARBA00022777"/>
    </source>
</evidence>
<keyword evidence="4" id="KW-0808">Transferase</keyword>
<dbReference type="PANTHER" id="PTHR45008">
    <property type="entry name" value="PTS SYSTEM GLUCOSE-SPECIFIC EIIA COMPONENT"/>
    <property type="match status" value="1"/>
</dbReference>
<evidence type="ECO:0000259" key="7">
    <source>
        <dbReference type="PROSITE" id="PS51093"/>
    </source>
</evidence>
<dbReference type="GeneID" id="93710670"/>
<proteinExistence type="predicted"/>
<keyword evidence="9" id="KW-1185">Reference proteome</keyword>
<keyword evidence="5" id="KW-0598">Phosphotransferase system</keyword>
<organism evidence="8 9">
    <name type="scientific">Priestia endophytica DSM 13796</name>
    <dbReference type="NCBI Taxonomy" id="1121089"/>
    <lineage>
        <taxon>Bacteria</taxon>
        <taxon>Bacillati</taxon>
        <taxon>Bacillota</taxon>
        <taxon>Bacilli</taxon>
        <taxon>Bacillales</taxon>
        <taxon>Bacillaceae</taxon>
        <taxon>Priestia</taxon>
    </lineage>
</organism>
<evidence type="ECO:0000256" key="4">
    <source>
        <dbReference type="ARBA" id="ARBA00022679"/>
    </source>
</evidence>